<feature type="binding site" evidence="6">
    <location>
        <position position="105"/>
    </location>
    <ligand>
        <name>NAD(+)</name>
        <dbReference type="ChEBI" id="CHEBI:57540"/>
    </ligand>
</feature>
<dbReference type="InterPro" id="IPR015955">
    <property type="entry name" value="Lactate_DH/Glyco_Ohase_4_C"/>
</dbReference>
<dbReference type="NCBIfam" id="TIGR01759">
    <property type="entry name" value="MalateDH-SF1"/>
    <property type="match status" value="1"/>
</dbReference>
<dbReference type="PIRSF" id="PIRSF000102">
    <property type="entry name" value="Lac_mal_DH"/>
    <property type="match status" value="1"/>
</dbReference>
<sequence length="335" mass="36505">MMEPINVVVTGAAGQIAYSLLYQLAVGSVFGPEQPVNLRLLDIKLMMDVLQGVVMELEDLALPLLREILPTADAAVAFKDADAAFLIGSMPRKQGMERKDLLTANVNIFKDQGEALDKFARKDVKVLVVGNPANTNALICSHYAPSIPKENFSAMTRLDQNRAQALVASRLGVQVDQIKNVIIWGNHSSTQYPDATYATVNLSKTGEGVISVPQAVNDNEWLNDEFVSTIQKRGASVIAARKMSSAMSAAKAAGDHMRDWFTGTKDGQWVSMGVVSDGSYGIPKGIVFSFPVTIKNKKFSIVQGLEINDFSRSKLNITAEELMEESEEARQVLKP</sequence>
<dbReference type="EMBL" id="JAQQBS010001422">
    <property type="protein sequence ID" value="KAK0165562.1"/>
    <property type="molecule type" value="Genomic_DNA"/>
</dbReference>
<evidence type="ECO:0000256" key="2">
    <source>
        <dbReference type="ARBA" id="ARBA00023002"/>
    </source>
</evidence>
<dbReference type="GO" id="GO:0030060">
    <property type="term" value="F:L-malate dehydrogenase (NAD+) activity"/>
    <property type="evidence" value="ECO:0007669"/>
    <property type="project" value="UniProtKB-EC"/>
</dbReference>
<comment type="similarity">
    <text evidence="1">Belongs to the LDH/MDH superfamily. MDH type 2 family.</text>
</comment>
<evidence type="ECO:0000256" key="5">
    <source>
        <dbReference type="PIRSR" id="PIRSR000102-2"/>
    </source>
</evidence>
<dbReference type="FunFam" id="3.40.50.720:FF:000010">
    <property type="entry name" value="Malate dehydrogenase"/>
    <property type="match status" value="1"/>
</dbReference>
<keyword evidence="2 7" id="KW-0560">Oxidoreductase</keyword>
<dbReference type="InterPro" id="IPR036291">
    <property type="entry name" value="NAD(P)-bd_dom_sf"/>
</dbReference>
<evidence type="ECO:0000256" key="8">
    <source>
        <dbReference type="RuleBase" id="RU003405"/>
    </source>
</evidence>
<reference evidence="11" key="1">
    <citation type="journal article" date="2023" name="bioRxiv">
        <title>Scaffold-level genome assemblies of two parasitoid biocontrol wasps reveal the parthenogenesis mechanism and an associated novel virus.</title>
        <authorList>
            <person name="Inwood S."/>
            <person name="Skelly J."/>
            <person name="Guhlin J."/>
            <person name="Harrop T."/>
            <person name="Goldson S."/>
            <person name="Dearden P."/>
        </authorList>
    </citation>
    <scope>NUCLEOTIDE SEQUENCE</scope>
    <source>
        <strain evidence="11">Irish</strain>
        <tissue evidence="11">Whole body</tissue>
    </source>
</reference>
<dbReference type="FunFam" id="3.90.110.10:FF:000002">
    <property type="entry name" value="Malate dehydrogenase"/>
    <property type="match status" value="1"/>
</dbReference>
<evidence type="ECO:0000256" key="7">
    <source>
        <dbReference type="RuleBase" id="RU003369"/>
    </source>
</evidence>
<dbReference type="PANTHER" id="PTHR23382">
    <property type="entry name" value="MALATE DEHYDROGENASE"/>
    <property type="match status" value="1"/>
</dbReference>
<evidence type="ECO:0000313" key="11">
    <source>
        <dbReference type="EMBL" id="KAK0165562.1"/>
    </source>
</evidence>
<dbReference type="PROSITE" id="PS00068">
    <property type="entry name" value="MDH"/>
    <property type="match status" value="1"/>
</dbReference>
<dbReference type="Gene3D" id="3.40.50.720">
    <property type="entry name" value="NAD(P)-binding Rossmann-like Domain"/>
    <property type="match status" value="1"/>
</dbReference>
<dbReference type="CDD" id="cd01336">
    <property type="entry name" value="MDH_cytoplasmic_cytosolic"/>
    <property type="match status" value="1"/>
</dbReference>
<accession>A0AA39F9Q4</accession>
<dbReference type="GO" id="GO:0006099">
    <property type="term" value="P:tricarboxylic acid cycle"/>
    <property type="evidence" value="ECO:0007669"/>
    <property type="project" value="UniProtKB-KW"/>
</dbReference>
<protein>
    <recommendedName>
        <fullName evidence="8">Malate dehydrogenase</fullName>
        <ecNumber evidence="8">1.1.1.37</ecNumber>
    </recommendedName>
</protein>
<dbReference type="SUPFAM" id="SSF56327">
    <property type="entry name" value="LDH C-terminal domain-like"/>
    <property type="match status" value="1"/>
</dbReference>
<evidence type="ECO:0000259" key="9">
    <source>
        <dbReference type="Pfam" id="PF00056"/>
    </source>
</evidence>
<comment type="caution">
    <text evidence="11">The sequence shown here is derived from an EMBL/GenBank/DDBJ whole genome shotgun (WGS) entry which is preliminary data.</text>
</comment>
<evidence type="ECO:0000313" key="12">
    <source>
        <dbReference type="Proteomes" id="UP001168990"/>
    </source>
</evidence>
<feature type="binding site" evidence="5">
    <location>
        <position position="131"/>
    </location>
    <ligand>
        <name>substrate</name>
    </ligand>
</feature>
<name>A0AA39F9Q4_9HYME</name>
<dbReference type="Gene3D" id="3.90.110.10">
    <property type="entry name" value="Lactate dehydrogenase/glycoside hydrolase, family 4, C-terminal"/>
    <property type="match status" value="1"/>
</dbReference>
<feature type="binding site" evidence="5">
    <location>
        <position position="162"/>
    </location>
    <ligand>
        <name>substrate</name>
    </ligand>
</feature>
<evidence type="ECO:0000256" key="4">
    <source>
        <dbReference type="PIRSR" id="PIRSR000102-1"/>
    </source>
</evidence>
<feature type="domain" description="Lactate/malate dehydrogenase N-terminal" evidence="9">
    <location>
        <begin position="6"/>
        <end position="152"/>
    </location>
</feature>
<evidence type="ECO:0000256" key="3">
    <source>
        <dbReference type="ARBA" id="ARBA00023027"/>
    </source>
</evidence>
<feature type="binding site" evidence="5">
    <location>
        <position position="98"/>
    </location>
    <ligand>
        <name>substrate</name>
    </ligand>
</feature>
<comment type="catalytic activity">
    <reaction evidence="8">
        <text>(S)-malate + NAD(+) = oxaloacetate + NADH + H(+)</text>
        <dbReference type="Rhea" id="RHEA:21432"/>
        <dbReference type="ChEBI" id="CHEBI:15378"/>
        <dbReference type="ChEBI" id="CHEBI:15589"/>
        <dbReference type="ChEBI" id="CHEBI:16452"/>
        <dbReference type="ChEBI" id="CHEBI:57540"/>
        <dbReference type="ChEBI" id="CHEBI:57945"/>
        <dbReference type="EC" id="1.1.1.37"/>
    </reaction>
</comment>
<dbReference type="InterPro" id="IPR022383">
    <property type="entry name" value="Lactate/malate_DH_C"/>
</dbReference>
<feature type="domain" description="Lactate/malate dehydrogenase C-terminal" evidence="10">
    <location>
        <begin position="156"/>
        <end position="329"/>
    </location>
</feature>
<dbReference type="HAMAP" id="MF_01517">
    <property type="entry name" value="Malate_dehydrog_2"/>
    <property type="match status" value="1"/>
</dbReference>
<dbReference type="Pfam" id="PF02866">
    <property type="entry name" value="Ldh_1_C"/>
    <property type="match status" value="1"/>
</dbReference>
<dbReference type="InterPro" id="IPR001252">
    <property type="entry name" value="Malate_DH_AS"/>
</dbReference>
<dbReference type="Pfam" id="PF00056">
    <property type="entry name" value="Ldh_1_N"/>
    <property type="match status" value="1"/>
</dbReference>
<dbReference type="Proteomes" id="UP001168990">
    <property type="component" value="Unassembled WGS sequence"/>
</dbReference>
<dbReference type="InterPro" id="IPR011274">
    <property type="entry name" value="Malate_DH_NAD-dep_euk"/>
</dbReference>
<feature type="binding site" evidence="5">
    <location>
        <position position="92"/>
    </location>
    <ligand>
        <name>substrate</name>
    </ligand>
</feature>
<dbReference type="NCBIfam" id="TIGR01758">
    <property type="entry name" value="MDH_euk_cyt"/>
    <property type="match status" value="1"/>
</dbReference>
<dbReference type="InterPro" id="IPR001236">
    <property type="entry name" value="Lactate/malate_DH_N"/>
</dbReference>
<feature type="binding site" evidence="6">
    <location>
        <position position="42"/>
    </location>
    <ligand>
        <name>NAD(+)</name>
        <dbReference type="ChEBI" id="CHEBI:57540"/>
    </ligand>
</feature>
<proteinExistence type="inferred from homology"/>
<dbReference type="GO" id="GO:0006108">
    <property type="term" value="P:malate metabolic process"/>
    <property type="evidence" value="ECO:0007669"/>
    <property type="project" value="InterPro"/>
</dbReference>
<reference evidence="11" key="2">
    <citation type="submission" date="2023-03" db="EMBL/GenBank/DDBJ databases">
        <authorList>
            <person name="Inwood S.N."/>
            <person name="Skelly J.G."/>
            <person name="Guhlin J."/>
            <person name="Harrop T.W.R."/>
            <person name="Goldson S.G."/>
            <person name="Dearden P.K."/>
        </authorList>
    </citation>
    <scope>NUCLEOTIDE SEQUENCE</scope>
    <source>
        <strain evidence="11">Irish</strain>
        <tissue evidence="11">Whole body</tissue>
    </source>
</reference>
<keyword evidence="3 6" id="KW-0520">NAD</keyword>
<evidence type="ECO:0000256" key="6">
    <source>
        <dbReference type="PIRSR" id="PIRSR000102-3"/>
    </source>
</evidence>
<dbReference type="EC" id="1.1.1.37" evidence="8"/>
<evidence type="ECO:0000256" key="1">
    <source>
        <dbReference type="ARBA" id="ARBA00009613"/>
    </source>
</evidence>
<keyword evidence="12" id="KW-1185">Reference proteome</keyword>
<feature type="binding site" evidence="6">
    <location>
        <begin position="129"/>
        <end position="131"/>
    </location>
    <ligand>
        <name>NAD(+)</name>
        <dbReference type="ChEBI" id="CHEBI:57540"/>
    </ligand>
</feature>
<keyword evidence="8" id="KW-0816">Tricarboxylic acid cycle</keyword>
<organism evidence="11 12">
    <name type="scientific">Microctonus aethiopoides</name>
    <dbReference type="NCBI Taxonomy" id="144406"/>
    <lineage>
        <taxon>Eukaryota</taxon>
        <taxon>Metazoa</taxon>
        <taxon>Ecdysozoa</taxon>
        <taxon>Arthropoda</taxon>
        <taxon>Hexapoda</taxon>
        <taxon>Insecta</taxon>
        <taxon>Pterygota</taxon>
        <taxon>Neoptera</taxon>
        <taxon>Endopterygota</taxon>
        <taxon>Hymenoptera</taxon>
        <taxon>Apocrita</taxon>
        <taxon>Ichneumonoidea</taxon>
        <taxon>Braconidae</taxon>
        <taxon>Euphorinae</taxon>
        <taxon>Microctonus</taxon>
    </lineage>
</organism>
<evidence type="ECO:0000259" key="10">
    <source>
        <dbReference type="Pfam" id="PF02866"/>
    </source>
</evidence>
<dbReference type="NCBIfam" id="NF003916">
    <property type="entry name" value="PRK05442.1"/>
    <property type="match status" value="1"/>
</dbReference>
<dbReference type="SUPFAM" id="SSF51735">
    <property type="entry name" value="NAD(P)-binding Rossmann-fold domains"/>
    <property type="match status" value="1"/>
</dbReference>
<dbReference type="InterPro" id="IPR001557">
    <property type="entry name" value="L-lactate/malate_DH"/>
</dbReference>
<gene>
    <name evidence="11" type="ORF">PV328_004068</name>
</gene>
<dbReference type="AlphaFoldDB" id="A0AA39F9Q4"/>
<feature type="active site" description="Proton acceptor" evidence="4">
    <location>
        <position position="187"/>
    </location>
</feature>
<dbReference type="InterPro" id="IPR010945">
    <property type="entry name" value="Malate_DH_type2"/>
</dbReference>